<reference evidence="1" key="1">
    <citation type="submission" date="2022-11" db="EMBL/GenBank/DDBJ databases">
        <authorList>
            <person name="Petersen C."/>
        </authorList>
    </citation>
    <scope>NUCLEOTIDE SEQUENCE</scope>
    <source>
        <strain evidence="1">IBT 16849</strain>
    </source>
</reference>
<dbReference type="Proteomes" id="UP001150879">
    <property type="component" value="Unassembled WGS sequence"/>
</dbReference>
<protein>
    <submittedName>
        <fullName evidence="1">Uncharacterized protein</fullName>
    </submittedName>
</protein>
<reference evidence="1" key="2">
    <citation type="journal article" date="2023" name="IMA Fungus">
        <title>Comparative genomic study of the Penicillium genus elucidates a diverse pangenome and 15 lateral gene transfer events.</title>
        <authorList>
            <person name="Petersen C."/>
            <person name="Sorensen T."/>
            <person name="Nielsen M.R."/>
            <person name="Sondergaard T.E."/>
            <person name="Sorensen J.L."/>
            <person name="Fitzpatrick D.A."/>
            <person name="Frisvad J.C."/>
            <person name="Nielsen K.L."/>
        </authorList>
    </citation>
    <scope>NUCLEOTIDE SEQUENCE</scope>
    <source>
        <strain evidence="1">IBT 16849</strain>
    </source>
</reference>
<proteinExistence type="predicted"/>
<keyword evidence="2" id="KW-1185">Reference proteome</keyword>
<dbReference type="EMBL" id="JAPQKP010000006">
    <property type="protein sequence ID" value="KAJ5184843.1"/>
    <property type="molecule type" value="Genomic_DNA"/>
</dbReference>
<evidence type="ECO:0000313" key="2">
    <source>
        <dbReference type="Proteomes" id="UP001150879"/>
    </source>
</evidence>
<gene>
    <name evidence="1" type="ORF">N7472_009683</name>
</gene>
<sequence length="104" mass="11374">MFDFLKLVLGGFDRCGLMAYNVFQGADEFPHVLGGDSTRRVRRYKDISTPSSLPVFVQQAGRVDGSKLPHEAGGGCLGGCGKGLGPSRRWVRDRRLVPARYTTS</sequence>
<comment type="caution">
    <text evidence="1">The sequence shown here is derived from an EMBL/GenBank/DDBJ whole genome shotgun (WGS) entry which is preliminary data.</text>
</comment>
<evidence type="ECO:0000313" key="1">
    <source>
        <dbReference type="EMBL" id="KAJ5184843.1"/>
    </source>
</evidence>
<organism evidence="1 2">
    <name type="scientific">Penicillium cf. griseofulvum</name>
    <dbReference type="NCBI Taxonomy" id="2972120"/>
    <lineage>
        <taxon>Eukaryota</taxon>
        <taxon>Fungi</taxon>
        <taxon>Dikarya</taxon>
        <taxon>Ascomycota</taxon>
        <taxon>Pezizomycotina</taxon>
        <taxon>Eurotiomycetes</taxon>
        <taxon>Eurotiomycetidae</taxon>
        <taxon>Eurotiales</taxon>
        <taxon>Aspergillaceae</taxon>
        <taxon>Penicillium</taxon>
    </lineage>
</organism>
<name>A0A9W9ITJ3_9EURO</name>
<accession>A0A9W9ITJ3</accession>
<dbReference type="AlphaFoldDB" id="A0A9W9ITJ3"/>